<evidence type="ECO:0000256" key="6">
    <source>
        <dbReference type="ARBA" id="ARBA00022777"/>
    </source>
</evidence>
<dbReference type="RefSeq" id="WP_244626683.1">
    <property type="nucleotide sequence ID" value="NZ_CAADFC020000016.1"/>
</dbReference>
<keyword evidence="9" id="KW-0472">Membrane</keyword>
<keyword evidence="12" id="KW-1185">Reference proteome</keyword>
<dbReference type="SUPFAM" id="SSF47384">
    <property type="entry name" value="Homodimeric domain of signal transducing histidine kinase"/>
    <property type="match status" value="1"/>
</dbReference>
<dbReference type="InterPro" id="IPR033424">
    <property type="entry name" value="MASE4"/>
</dbReference>
<dbReference type="PROSITE" id="PS50109">
    <property type="entry name" value="HIS_KIN"/>
    <property type="match status" value="1"/>
</dbReference>
<feature type="transmembrane region" description="Helical" evidence="9">
    <location>
        <begin position="28"/>
        <end position="47"/>
    </location>
</feature>
<keyword evidence="5" id="KW-0547">Nucleotide-binding</keyword>
<evidence type="ECO:0000256" key="9">
    <source>
        <dbReference type="SAM" id="Phobius"/>
    </source>
</evidence>
<dbReference type="AlphaFoldDB" id="A0A508TGF9"/>
<evidence type="ECO:0000256" key="3">
    <source>
        <dbReference type="ARBA" id="ARBA00022553"/>
    </source>
</evidence>
<reference evidence="11" key="1">
    <citation type="submission" date="2019-02" db="EMBL/GenBank/DDBJ databases">
        <authorList>
            <person name="Pothier F.J."/>
        </authorList>
    </citation>
    <scope>NUCLEOTIDE SEQUENCE</scope>
    <source>
        <strain evidence="11">CI-1B</strain>
    </source>
</reference>
<evidence type="ECO:0000313" key="12">
    <source>
        <dbReference type="Proteomes" id="UP000328092"/>
    </source>
</evidence>
<evidence type="ECO:0000256" key="2">
    <source>
        <dbReference type="ARBA" id="ARBA00012438"/>
    </source>
</evidence>
<evidence type="ECO:0000313" key="11">
    <source>
        <dbReference type="EMBL" id="VIO73298.1"/>
    </source>
</evidence>
<keyword evidence="4 11" id="KW-0808">Transferase</keyword>
<dbReference type="EMBL" id="CAADFC020000016">
    <property type="protein sequence ID" value="VIO73298.1"/>
    <property type="molecule type" value="Genomic_DNA"/>
</dbReference>
<dbReference type="CDD" id="cd00082">
    <property type="entry name" value="HisKA"/>
    <property type="match status" value="1"/>
</dbReference>
<dbReference type="InterPro" id="IPR003594">
    <property type="entry name" value="HATPase_dom"/>
</dbReference>
<dbReference type="InterPro" id="IPR036097">
    <property type="entry name" value="HisK_dim/P_sf"/>
</dbReference>
<keyword evidence="3" id="KW-0597">Phosphoprotein</keyword>
<keyword evidence="6 11" id="KW-0418">Kinase</keyword>
<accession>A0A508TGF9</accession>
<dbReference type="SMART" id="SM00388">
    <property type="entry name" value="HisKA"/>
    <property type="match status" value="1"/>
</dbReference>
<dbReference type="PRINTS" id="PR00344">
    <property type="entry name" value="BCTRLSENSOR"/>
</dbReference>
<comment type="catalytic activity">
    <reaction evidence="1">
        <text>ATP + protein L-histidine = ADP + protein N-phospho-L-histidine.</text>
        <dbReference type="EC" id="2.7.13.3"/>
    </reaction>
</comment>
<feature type="domain" description="Histidine kinase" evidence="10">
    <location>
        <begin position="314"/>
        <end position="530"/>
    </location>
</feature>
<gene>
    <name evidence="11" type="primary">tmoS_5</name>
    <name evidence="11" type="ORF">CI1B_49030</name>
</gene>
<feature type="transmembrane region" description="Helical" evidence="9">
    <location>
        <begin position="59"/>
        <end position="78"/>
    </location>
</feature>
<name>A0A508TGF9_9BRAD</name>
<dbReference type="Gene3D" id="3.30.565.10">
    <property type="entry name" value="Histidine kinase-like ATPase, C-terminal domain"/>
    <property type="match status" value="1"/>
</dbReference>
<evidence type="ECO:0000256" key="7">
    <source>
        <dbReference type="ARBA" id="ARBA00022840"/>
    </source>
</evidence>
<dbReference type="InterPro" id="IPR036890">
    <property type="entry name" value="HATPase_C_sf"/>
</dbReference>
<dbReference type="PANTHER" id="PTHR43065">
    <property type="entry name" value="SENSOR HISTIDINE KINASE"/>
    <property type="match status" value="1"/>
</dbReference>
<dbReference type="PANTHER" id="PTHR43065:SF10">
    <property type="entry name" value="PEROXIDE STRESS-ACTIVATED HISTIDINE KINASE MAK3"/>
    <property type="match status" value="1"/>
</dbReference>
<proteinExistence type="predicted"/>
<keyword evidence="8" id="KW-0902">Two-component regulatory system</keyword>
<feature type="transmembrane region" description="Helical" evidence="9">
    <location>
        <begin position="90"/>
        <end position="109"/>
    </location>
</feature>
<dbReference type="InterPro" id="IPR004358">
    <property type="entry name" value="Sig_transdc_His_kin-like_C"/>
</dbReference>
<feature type="transmembrane region" description="Helical" evidence="9">
    <location>
        <begin position="233"/>
        <end position="254"/>
    </location>
</feature>
<feature type="transmembrane region" description="Helical" evidence="9">
    <location>
        <begin position="129"/>
        <end position="148"/>
    </location>
</feature>
<dbReference type="GO" id="GO:0000155">
    <property type="term" value="F:phosphorelay sensor kinase activity"/>
    <property type="evidence" value="ECO:0007669"/>
    <property type="project" value="InterPro"/>
</dbReference>
<dbReference type="Gene3D" id="1.10.287.130">
    <property type="match status" value="1"/>
</dbReference>
<dbReference type="SUPFAM" id="SSF55874">
    <property type="entry name" value="ATPase domain of HSP90 chaperone/DNA topoisomerase II/histidine kinase"/>
    <property type="match status" value="1"/>
</dbReference>
<feature type="transmembrane region" description="Helical" evidence="9">
    <location>
        <begin position="204"/>
        <end position="226"/>
    </location>
</feature>
<keyword evidence="7" id="KW-0067">ATP-binding</keyword>
<dbReference type="EC" id="2.7.13.3" evidence="2"/>
<dbReference type="Pfam" id="PF17158">
    <property type="entry name" value="MASE4"/>
    <property type="match status" value="1"/>
</dbReference>
<evidence type="ECO:0000256" key="5">
    <source>
        <dbReference type="ARBA" id="ARBA00022741"/>
    </source>
</evidence>
<dbReference type="Pfam" id="PF00512">
    <property type="entry name" value="HisKA"/>
    <property type="match status" value="1"/>
</dbReference>
<comment type="caution">
    <text evidence="11">The sequence shown here is derived from an EMBL/GenBank/DDBJ whole genome shotgun (WGS) entry which is preliminary data.</text>
</comment>
<dbReference type="Proteomes" id="UP000328092">
    <property type="component" value="Unassembled WGS sequence"/>
</dbReference>
<keyword evidence="9" id="KW-1133">Transmembrane helix</keyword>
<evidence type="ECO:0000256" key="8">
    <source>
        <dbReference type="ARBA" id="ARBA00023012"/>
    </source>
</evidence>
<feature type="transmembrane region" description="Helical" evidence="9">
    <location>
        <begin position="160"/>
        <end position="184"/>
    </location>
</feature>
<protein>
    <recommendedName>
        <fullName evidence="2">histidine kinase</fullName>
        <ecNumber evidence="2">2.7.13.3</ecNumber>
    </recommendedName>
</protein>
<keyword evidence="9" id="KW-0812">Transmembrane</keyword>
<dbReference type="Pfam" id="PF02518">
    <property type="entry name" value="HATPase_c"/>
    <property type="match status" value="1"/>
</dbReference>
<sequence length="534" mass="58131">MMKPAVTIPEDQSFALATLPPGRAQKRLALAVMLAFLGAVLILAGALSNVQLARIDSFVPAYGTAMFVNDMITAVLLFNQFATLRSSALLAISIGYLFTGLMLVPWMLVFPGAFAPGGLLGAGLQSTDWLNALRYAGFPTFVIAYTFLKVADPPKRLWEGSVGATILSSVAMTSAVVCAVTVLVTVGEAYLPRIMLDPVHFSTLALYIASCLILWNAVALTLLWMHQRSVLDLWLMVVVCAYAIEIYLVSFPGFARFSAGWYAGRVFGFVSSILVLFVLLYEITTLHAQLLGAVLAQRREREARLMTGDAVSASIAHEIKQPLTAIIASANAGLHWLDRVEPDLDSARNAFRRVVTTGHRADAVIENIRVHFKTGGRTRTSLDIDDVIQEALAVVRDQLRRHRIAVQADVNKRLPRIRGEQVQLQQVLVNLITNAIDSMATKNGERVLSIRSEVHHSSYVMVSVEDTGEGLEPGGAVDRIFNPMFTTKADGMGLGLSICRSIIEAHEGQVWVTADKGRGAIFHFTVPVDSDSPS</sequence>
<organism evidence="11 12">
    <name type="scientific">Bradyrhizobium ivorense</name>
    <dbReference type="NCBI Taxonomy" id="2511166"/>
    <lineage>
        <taxon>Bacteria</taxon>
        <taxon>Pseudomonadati</taxon>
        <taxon>Pseudomonadota</taxon>
        <taxon>Alphaproteobacteria</taxon>
        <taxon>Hyphomicrobiales</taxon>
        <taxon>Nitrobacteraceae</taxon>
        <taxon>Bradyrhizobium</taxon>
    </lineage>
</organism>
<dbReference type="GO" id="GO:0005524">
    <property type="term" value="F:ATP binding"/>
    <property type="evidence" value="ECO:0007669"/>
    <property type="project" value="UniProtKB-KW"/>
</dbReference>
<dbReference type="SMART" id="SM00387">
    <property type="entry name" value="HATPase_c"/>
    <property type="match status" value="1"/>
</dbReference>
<dbReference type="InterPro" id="IPR005467">
    <property type="entry name" value="His_kinase_dom"/>
</dbReference>
<evidence type="ECO:0000256" key="4">
    <source>
        <dbReference type="ARBA" id="ARBA00022679"/>
    </source>
</evidence>
<evidence type="ECO:0000259" key="10">
    <source>
        <dbReference type="PROSITE" id="PS50109"/>
    </source>
</evidence>
<evidence type="ECO:0000256" key="1">
    <source>
        <dbReference type="ARBA" id="ARBA00000085"/>
    </source>
</evidence>
<dbReference type="InterPro" id="IPR003661">
    <property type="entry name" value="HisK_dim/P_dom"/>
</dbReference>
<feature type="transmembrane region" description="Helical" evidence="9">
    <location>
        <begin position="266"/>
        <end position="296"/>
    </location>
</feature>